<reference evidence="1 2" key="1">
    <citation type="submission" date="2021-06" db="EMBL/GenBank/DDBJ databases">
        <title>Caerostris extrusa draft genome.</title>
        <authorList>
            <person name="Kono N."/>
            <person name="Arakawa K."/>
        </authorList>
    </citation>
    <scope>NUCLEOTIDE SEQUENCE [LARGE SCALE GENOMIC DNA]</scope>
</reference>
<gene>
    <name evidence="1" type="ORF">CEXT_127101</name>
</gene>
<evidence type="ECO:0000313" key="1">
    <source>
        <dbReference type="EMBL" id="GIZ01131.1"/>
    </source>
</evidence>
<dbReference type="Proteomes" id="UP001054945">
    <property type="component" value="Unassembled WGS sequence"/>
</dbReference>
<proteinExistence type="predicted"/>
<protein>
    <submittedName>
        <fullName evidence="1">Uncharacterized protein</fullName>
    </submittedName>
</protein>
<dbReference type="EMBL" id="BPLR01001257">
    <property type="protein sequence ID" value="GIZ01131.1"/>
    <property type="molecule type" value="Genomic_DNA"/>
</dbReference>
<organism evidence="1 2">
    <name type="scientific">Caerostris extrusa</name>
    <name type="common">Bark spider</name>
    <name type="synonym">Caerostris bankana</name>
    <dbReference type="NCBI Taxonomy" id="172846"/>
    <lineage>
        <taxon>Eukaryota</taxon>
        <taxon>Metazoa</taxon>
        <taxon>Ecdysozoa</taxon>
        <taxon>Arthropoda</taxon>
        <taxon>Chelicerata</taxon>
        <taxon>Arachnida</taxon>
        <taxon>Araneae</taxon>
        <taxon>Araneomorphae</taxon>
        <taxon>Entelegynae</taxon>
        <taxon>Araneoidea</taxon>
        <taxon>Araneidae</taxon>
        <taxon>Caerostris</taxon>
    </lineage>
</organism>
<keyword evidence="2" id="KW-1185">Reference proteome</keyword>
<evidence type="ECO:0000313" key="2">
    <source>
        <dbReference type="Proteomes" id="UP001054945"/>
    </source>
</evidence>
<accession>A0AAV4Y586</accession>
<comment type="caution">
    <text evidence="1">The sequence shown here is derived from an EMBL/GenBank/DDBJ whole genome shotgun (WGS) entry which is preliminary data.</text>
</comment>
<name>A0AAV4Y586_CAEEX</name>
<dbReference type="AlphaFoldDB" id="A0AAV4Y586"/>
<sequence length="104" mass="11552">MSWAKHVTLHPVMPNNFGLYIPLPSQQESFKQLKISPTDYKAEDHSMHSSDAKLSPFIQQTATVFSFERSNRANLDYPEHSKTKSSAGGTECTGALRLKLNNGG</sequence>